<dbReference type="Gene3D" id="2.10.25.140">
    <property type="match status" value="1"/>
</dbReference>
<accession>A0A914BLM3</accession>
<dbReference type="Gene3D" id="2.60.40.3510">
    <property type="match status" value="1"/>
</dbReference>
<dbReference type="Pfam" id="PF07657">
    <property type="entry name" value="MNNL"/>
    <property type="match status" value="1"/>
</dbReference>
<dbReference type="EnsemblMetazoa" id="XM_038221265.1">
    <property type="protein sequence ID" value="XP_038077193.1"/>
    <property type="gene ID" value="LOC119745041"/>
</dbReference>
<dbReference type="SMART" id="SM00051">
    <property type="entry name" value="DSL"/>
    <property type="match status" value="1"/>
</dbReference>
<keyword evidence="10" id="KW-1185">Reference proteome</keyword>
<keyword evidence="2" id="KW-0245">EGF-like domain</keyword>
<evidence type="ECO:0000256" key="7">
    <source>
        <dbReference type="ARBA" id="ARBA00023180"/>
    </source>
</evidence>
<feature type="domain" description="DSL" evidence="8">
    <location>
        <begin position="171"/>
        <end position="230"/>
    </location>
</feature>
<keyword evidence="5" id="KW-0472">Membrane</keyword>
<evidence type="ECO:0000256" key="4">
    <source>
        <dbReference type="ARBA" id="ARBA00022737"/>
    </source>
</evidence>
<keyword evidence="7" id="KW-0325">Glycoprotein</keyword>
<dbReference type="RefSeq" id="XP_038077193.1">
    <property type="nucleotide sequence ID" value="XM_038221265.1"/>
</dbReference>
<evidence type="ECO:0000256" key="6">
    <source>
        <dbReference type="ARBA" id="ARBA00023157"/>
    </source>
</evidence>
<dbReference type="GO" id="GO:0016020">
    <property type="term" value="C:membrane"/>
    <property type="evidence" value="ECO:0007669"/>
    <property type="project" value="UniProtKB-SubCell"/>
</dbReference>
<dbReference type="AlphaFoldDB" id="A0A914BLM3"/>
<dbReference type="OrthoDB" id="5980124at2759"/>
<dbReference type="Pfam" id="PF01414">
    <property type="entry name" value="DSL"/>
    <property type="match status" value="1"/>
</dbReference>
<dbReference type="GeneID" id="119745041"/>
<dbReference type="GO" id="GO:0007219">
    <property type="term" value="P:Notch signaling pathway"/>
    <property type="evidence" value="ECO:0007669"/>
    <property type="project" value="InterPro"/>
</dbReference>
<name>A0A914BLM3_PATMI</name>
<organism evidence="9 10">
    <name type="scientific">Patiria miniata</name>
    <name type="common">Bat star</name>
    <name type="synonym">Asterina miniata</name>
    <dbReference type="NCBI Taxonomy" id="46514"/>
    <lineage>
        <taxon>Eukaryota</taxon>
        <taxon>Metazoa</taxon>
        <taxon>Echinodermata</taxon>
        <taxon>Eleutherozoa</taxon>
        <taxon>Asterozoa</taxon>
        <taxon>Asteroidea</taxon>
        <taxon>Valvatacea</taxon>
        <taxon>Valvatida</taxon>
        <taxon>Asterinidae</taxon>
        <taxon>Patiria</taxon>
    </lineage>
</organism>
<evidence type="ECO:0000256" key="1">
    <source>
        <dbReference type="ARBA" id="ARBA00022473"/>
    </source>
</evidence>
<protein>
    <recommendedName>
        <fullName evidence="8">DSL domain-containing protein</fullName>
    </recommendedName>
</protein>
<keyword evidence="4" id="KW-0677">Repeat</keyword>
<dbReference type="InterPro" id="IPR011651">
    <property type="entry name" value="Notch_ligand_N"/>
</dbReference>
<keyword evidence="6" id="KW-1015">Disulfide bond</keyword>
<sequence>MASISFLLVLWISFQEFFKCVKSDLLVLFIQAFVLVRSSATVEFQFLRWSNPDHSELDGGCCDPGWSCGSCDNYFIVCLDDDVPGSNNFDECGIRSTTTDVVFVDNDEFDFPSPIPSNIPNPQATNVASWQGQMRVKLRVMDSDDNDDDTIEEAFKNIVLSSFASQSSAQWVQYTMGTHSDFTFQVRVYCNADSYTSDCSVYCVPTDNQNGHYTCNPTTGAKMCYDGWEGIL</sequence>
<keyword evidence="3" id="KW-0812">Transmembrane</keyword>
<evidence type="ECO:0000313" key="10">
    <source>
        <dbReference type="Proteomes" id="UP000887568"/>
    </source>
</evidence>
<keyword evidence="5" id="KW-1133">Transmembrane helix</keyword>
<evidence type="ECO:0000256" key="5">
    <source>
        <dbReference type="ARBA" id="ARBA00022989"/>
    </source>
</evidence>
<evidence type="ECO:0000256" key="2">
    <source>
        <dbReference type="ARBA" id="ARBA00022536"/>
    </source>
</evidence>
<evidence type="ECO:0000313" key="9">
    <source>
        <dbReference type="EnsemblMetazoa" id="XP_038077193.1"/>
    </source>
</evidence>
<dbReference type="OMA" id="ECEESIC"/>
<dbReference type="Proteomes" id="UP000887568">
    <property type="component" value="Unplaced"/>
</dbReference>
<reference evidence="9" key="1">
    <citation type="submission" date="2022-11" db="UniProtKB">
        <authorList>
            <consortium name="EnsemblMetazoa"/>
        </authorList>
    </citation>
    <scope>IDENTIFICATION</scope>
</reference>
<dbReference type="InterPro" id="IPR001774">
    <property type="entry name" value="DSL"/>
</dbReference>
<keyword evidence="1" id="KW-0217">Developmental protein</keyword>
<evidence type="ECO:0000259" key="8">
    <source>
        <dbReference type="SMART" id="SM00051"/>
    </source>
</evidence>
<evidence type="ECO:0000256" key="3">
    <source>
        <dbReference type="ARBA" id="ARBA00022692"/>
    </source>
</evidence>
<proteinExistence type="predicted"/>